<feature type="region of interest" description="Disordered" evidence="2">
    <location>
        <begin position="1284"/>
        <end position="1305"/>
    </location>
</feature>
<evidence type="ECO:0000256" key="1">
    <source>
        <dbReference type="ARBA" id="ARBA00011353"/>
    </source>
</evidence>
<dbReference type="InterPro" id="IPR000953">
    <property type="entry name" value="Chromo/chromo_shadow_dom"/>
</dbReference>
<reference evidence="4" key="1">
    <citation type="submission" date="2023-06" db="EMBL/GenBank/DDBJ databases">
        <title>Genome-scale phylogeny and comparative genomics of the fungal order Sordariales.</title>
        <authorList>
            <consortium name="Lawrence Berkeley National Laboratory"/>
            <person name="Hensen N."/>
            <person name="Bonometti L."/>
            <person name="Westerberg I."/>
            <person name="Brannstrom I.O."/>
            <person name="Guillou S."/>
            <person name="Cros-Aarteil S."/>
            <person name="Calhoun S."/>
            <person name="Haridas S."/>
            <person name="Kuo A."/>
            <person name="Mondo S."/>
            <person name="Pangilinan J."/>
            <person name="Riley R."/>
            <person name="Labutti K."/>
            <person name="Andreopoulos B."/>
            <person name="Lipzen A."/>
            <person name="Chen C."/>
            <person name="Yanf M."/>
            <person name="Daum C."/>
            <person name="Ng V."/>
            <person name="Clum A."/>
            <person name="Steindorff A."/>
            <person name="Ohm R."/>
            <person name="Martin F."/>
            <person name="Silar P."/>
            <person name="Natvig D."/>
            <person name="Lalanne C."/>
            <person name="Gautier V."/>
            <person name="Ament-Velasquez S.L."/>
            <person name="Kruys A."/>
            <person name="Hutchinson M.I."/>
            <person name="Powell A.J."/>
            <person name="Barry K."/>
            <person name="Miller A.N."/>
            <person name="Grigoriev I.V."/>
            <person name="Debuchy R."/>
            <person name="Gladieux P."/>
            <person name="Thoren M.H."/>
            <person name="Johannesson H."/>
        </authorList>
    </citation>
    <scope>NUCLEOTIDE SEQUENCE</scope>
    <source>
        <strain evidence="4">PSN4</strain>
    </source>
</reference>
<feature type="domain" description="Chromo" evidence="3">
    <location>
        <begin position="41"/>
        <end position="78"/>
    </location>
</feature>
<keyword evidence="5" id="KW-1185">Reference proteome</keyword>
<feature type="compositionally biased region" description="Polar residues" evidence="2">
    <location>
        <begin position="1403"/>
        <end position="1413"/>
    </location>
</feature>
<sequence length="1413" mass="158419">MFKDSIPRRSAHEDPPDPSGDDDDISLTSTAEGQHDSDEEFAVETILAVEDTDSGPYYLVEWTGFPLHESTWEPEDHIGDEIKAMWVEKQQKQEAGEIPRFDIADYKAAIEKAAQEKLERHERRNRKRIRLGLPPTSPLPNVSRDKPIKEDSGDDEGYESPVKTTPDPRPTPTGKAKSKTTEAPPAPQLSSSSTSAVTPGSPPGASKAPRQPGTAGTKKSASLDSPATSTQNATASASRRPSTGYEGTARRLSNQASTKAVTGAAAKSSSTVQTTAAGKGSTSASTRPLGSTGKAQHGLKAKKSTQGTGNIFTSGQVTRVRPNLNLVMNNPSKGKRNFPNHRVRNIAVKQSRGKEDLPPPDPSKLVLFDPSQPRRSSIPGAKSNERLPAPLPSPQPSNQIMDVEMTSEPLSASSLRSVAEPKPATKSRSSVGTTAKKKKSVRFLSPEAGRDSLFVSEPEAMDIDDGPGSHKPAGPVRLKSPPPESQQAHQTPHPLKKLSVSEYRAKVTQVVEKTITLGKGISVNVFFDGLPRELDAEWFKDFMSEKTIEFEHACLAQDMKTQLETTNFIQARHVASTVRHRDWESTFEKVAVFLQTSLLGLYCSRPNYNILIYSTKCDDWRTIELLGQEPASPSDHLLRFTIFSTGLAVASYLRPLSPGLHNRVPERLSDRAALMKRFFGLDYAQLLPARRWRPGNTPQTFFLAFPESRRPLMNSVYRWLRDCDPECRIFCSYDPGSWTAFWAAVEQTSGVVIVHELLVWSLRRFPSLARYLLFRNDQYWCLNDGVEAEPVFPSIAPRTEPSPPGQLQMVRLFSYKTAMLLTPSFMVSEPLSLEHFLEWYLVNHIRNANYRLVTPWNFHEYLLDLADEKAAERAELMAQPNLESTQREILANLRGISRDECKSRYVAATRALEIWSHWMRKGGPVETYNEANCPVVFVDPCIDPNDEQSIVNWFGWWSTLRADQYRKLRVIGSSDRISYPGSQRGERRLRIPRFSSTTVNDPDLVLTEVRRMTEEANRPVDAGDISKPDPQAVGSGEAEDQPQRPGRWEFQSKMIQFDTARAITSLLAESYGSAGTSPIWRFFKFPVSWADFPMADRFGDYRKECNRLSDWLGFTHKFKGPYNTYFAFFYTPTVDWDPGNPDAVPTDGPRHPWIGIYRVADPHISAKRYAPIRECELIIWDADANKKFPKSRSVAESSLLDMQRRTIQYVREHTGETNPGSYLKRVWLGGFALGDDVRTPYTFDTTFRFLDQLFFDIKSQLPATEWELRAAGFVPVVEKVEMEDTHPEPSDVEGQPMDISSGDEGDEDTCIIFHPPRGTKLAPGQRTKCRNLLYEETRLARARGLDGYITYKFPSTMEWYADQRAEGRGFEFINFDTWESISAHYGIEPGRTGSESSDVKDPSSASVQEPASC</sequence>
<accession>A0AAJ0BNG0</accession>
<feature type="compositionally biased region" description="Low complexity" evidence="2">
    <location>
        <begin position="188"/>
        <end position="199"/>
    </location>
</feature>
<feature type="compositionally biased region" description="Polar residues" evidence="2">
    <location>
        <begin position="304"/>
        <end position="317"/>
    </location>
</feature>
<dbReference type="SUPFAM" id="SSF54160">
    <property type="entry name" value="Chromo domain-like"/>
    <property type="match status" value="1"/>
</dbReference>
<dbReference type="EMBL" id="MU839827">
    <property type="protein sequence ID" value="KAK1761132.1"/>
    <property type="molecule type" value="Genomic_DNA"/>
</dbReference>
<dbReference type="InterPro" id="IPR016197">
    <property type="entry name" value="Chromo-like_dom_sf"/>
</dbReference>
<dbReference type="SMART" id="SM00298">
    <property type="entry name" value="CHROMO"/>
    <property type="match status" value="1"/>
</dbReference>
<dbReference type="PROSITE" id="PS50013">
    <property type="entry name" value="CHROMO_2"/>
    <property type="match status" value="1"/>
</dbReference>
<feature type="compositionally biased region" description="Low complexity" evidence="2">
    <location>
        <begin position="225"/>
        <end position="238"/>
    </location>
</feature>
<evidence type="ECO:0000313" key="4">
    <source>
        <dbReference type="EMBL" id="KAK1761132.1"/>
    </source>
</evidence>
<dbReference type="Proteomes" id="UP001239445">
    <property type="component" value="Unassembled WGS sequence"/>
</dbReference>
<evidence type="ECO:0000313" key="5">
    <source>
        <dbReference type="Proteomes" id="UP001239445"/>
    </source>
</evidence>
<comment type="caution">
    <text evidence="4">The sequence shown here is derived from an EMBL/GenBank/DDBJ whole genome shotgun (WGS) entry which is preliminary data.</text>
</comment>
<gene>
    <name evidence="4" type="ORF">QBC47DRAFT_22207</name>
</gene>
<feature type="region of interest" description="Disordered" evidence="2">
    <location>
        <begin position="117"/>
        <end position="317"/>
    </location>
</feature>
<feature type="region of interest" description="Disordered" evidence="2">
    <location>
        <begin position="349"/>
        <end position="497"/>
    </location>
</feature>
<protein>
    <recommendedName>
        <fullName evidence="3">Chromo domain-containing protein</fullName>
    </recommendedName>
</protein>
<dbReference type="Gene3D" id="2.40.50.40">
    <property type="match status" value="1"/>
</dbReference>
<feature type="compositionally biased region" description="Polar residues" evidence="2">
    <location>
        <begin position="267"/>
        <end position="289"/>
    </location>
</feature>
<organism evidence="4 5">
    <name type="scientific">Echria macrotheca</name>
    <dbReference type="NCBI Taxonomy" id="438768"/>
    <lineage>
        <taxon>Eukaryota</taxon>
        <taxon>Fungi</taxon>
        <taxon>Dikarya</taxon>
        <taxon>Ascomycota</taxon>
        <taxon>Pezizomycotina</taxon>
        <taxon>Sordariomycetes</taxon>
        <taxon>Sordariomycetidae</taxon>
        <taxon>Sordariales</taxon>
        <taxon>Schizotheciaceae</taxon>
        <taxon>Echria</taxon>
    </lineage>
</organism>
<feature type="compositionally biased region" description="Polar residues" evidence="2">
    <location>
        <begin position="251"/>
        <end position="260"/>
    </location>
</feature>
<dbReference type="Pfam" id="PF00385">
    <property type="entry name" value="Chromo"/>
    <property type="match status" value="1"/>
</dbReference>
<name>A0AAJ0BNG0_9PEZI</name>
<proteinExistence type="predicted"/>
<dbReference type="CDD" id="cd18966">
    <property type="entry name" value="chromodomain"/>
    <property type="match status" value="1"/>
</dbReference>
<feature type="region of interest" description="Disordered" evidence="2">
    <location>
        <begin position="1"/>
        <end position="40"/>
    </location>
</feature>
<feature type="region of interest" description="Disordered" evidence="2">
    <location>
        <begin position="1015"/>
        <end position="1046"/>
    </location>
</feature>
<dbReference type="GO" id="GO:0006338">
    <property type="term" value="P:chromatin remodeling"/>
    <property type="evidence" value="ECO:0007669"/>
    <property type="project" value="UniProtKB-ARBA"/>
</dbReference>
<feature type="region of interest" description="Disordered" evidence="2">
    <location>
        <begin position="1386"/>
        <end position="1413"/>
    </location>
</feature>
<evidence type="ECO:0000259" key="3">
    <source>
        <dbReference type="PROSITE" id="PS50013"/>
    </source>
</evidence>
<dbReference type="InterPro" id="IPR023780">
    <property type="entry name" value="Chromo_domain"/>
</dbReference>
<comment type="subunit">
    <text evidence="1">Component of the NuA4 histone acetyltransferase complex.</text>
</comment>
<feature type="compositionally biased region" description="Basic and acidic residues" evidence="2">
    <location>
        <begin position="1"/>
        <end position="15"/>
    </location>
</feature>
<evidence type="ECO:0000256" key="2">
    <source>
        <dbReference type="SAM" id="MobiDB-lite"/>
    </source>
</evidence>